<protein>
    <submittedName>
        <fullName evidence="1">Uncharacterized protein</fullName>
    </submittedName>
</protein>
<name>M1DSI6_SOLTU</name>
<dbReference type="PaxDb" id="4113-PGSC0003DMT400093705"/>
<reference evidence="2" key="1">
    <citation type="journal article" date="2011" name="Nature">
        <title>Genome sequence and analysis of the tuber crop potato.</title>
        <authorList>
            <consortium name="The Potato Genome Sequencing Consortium"/>
        </authorList>
    </citation>
    <scope>NUCLEOTIDE SEQUENCE [LARGE SCALE GENOMIC DNA]</scope>
    <source>
        <strain evidence="2">cv. DM1-3 516 R44</strain>
    </source>
</reference>
<evidence type="ECO:0000313" key="2">
    <source>
        <dbReference type="Proteomes" id="UP000011115"/>
    </source>
</evidence>
<evidence type="ECO:0000313" key="1">
    <source>
        <dbReference type="EnsemblPlants" id="PGSC0003DMT400093705"/>
    </source>
</evidence>
<dbReference type="HOGENOM" id="CLU_1411007_0_0_1"/>
<organism evidence="1 2">
    <name type="scientific">Solanum tuberosum</name>
    <name type="common">Potato</name>
    <dbReference type="NCBI Taxonomy" id="4113"/>
    <lineage>
        <taxon>Eukaryota</taxon>
        <taxon>Viridiplantae</taxon>
        <taxon>Streptophyta</taxon>
        <taxon>Embryophyta</taxon>
        <taxon>Tracheophyta</taxon>
        <taxon>Spermatophyta</taxon>
        <taxon>Magnoliopsida</taxon>
        <taxon>eudicotyledons</taxon>
        <taxon>Gunneridae</taxon>
        <taxon>Pentapetalae</taxon>
        <taxon>asterids</taxon>
        <taxon>lamiids</taxon>
        <taxon>Solanales</taxon>
        <taxon>Solanaceae</taxon>
        <taxon>Solanoideae</taxon>
        <taxon>Solaneae</taxon>
        <taxon>Solanum</taxon>
    </lineage>
</organism>
<reference evidence="1" key="2">
    <citation type="submission" date="2015-06" db="UniProtKB">
        <authorList>
            <consortium name="EnsemblPlants"/>
        </authorList>
    </citation>
    <scope>IDENTIFICATION</scope>
    <source>
        <strain evidence="1">DM1-3 516 R44</strain>
    </source>
</reference>
<dbReference type="OMA" id="QAMFNER"/>
<dbReference type="Gramene" id="PGSC0003DMT400093705">
    <property type="protein sequence ID" value="PGSC0003DMT400093705"/>
    <property type="gene ID" value="PGSC0003DMG400043276"/>
</dbReference>
<proteinExistence type="predicted"/>
<dbReference type="AlphaFoldDB" id="M1DSI6"/>
<dbReference type="Proteomes" id="UP000011115">
    <property type="component" value="Unassembled WGS sequence"/>
</dbReference>
<sequence length="193" mass="21622">MANKISGVTSTSQSLPPRCYKDLPIQAIRQARPLSAGRLLADLTPSPKGTSLQPSTMRIRDSISEKSDVVAGTPPLTQHYVHPGVSPTPTPAETSALASGQRDRIDRVMIEPDGSSWYPANDAARTLKDSVRRLFTQTYHSWSEIPNSIRQAMFNERKKKWGALPLYRIFKKTHVKKKENESDPNVWVKERAE</sequence>
<keyword evidence="2" id="KW-1185">Reference proteome</keyword>
<dbReference type="EnsemblPlants" id="PGSC0003DMT400093705">
    <property type="protein sequence ID" value="PGSC0003DMT400093705"/>
    <property type="gene ID" value="PGSC0003DMG400043276"/>
</dbReference>
<dbReference type="InParanoid" id="M1DSI6"/>
<accession>M1DSI6</accession>